<dbReference type="EMBL" id="VGIR01000073">
    <property type="protein sequence ID" value="MBM3332288.1"/>
    <property type="molecule type" value="Genomic_DNA"/>
</dbReference>
<sequence length="96" mass="10942">MRNRSVMSASRLVAEADRVREIVGLNQRAEVLIPKTERGQRALVFLVTQSRQLLGLRRRLMEAALVELLWQYQDFVEGSDTGYVVRQLIADIGTRG</sequence>
<accession>A0A937XIF8</accession>
<dbReference type="AlphaFoldDB" id="A0A937XIF8"/>
<gene>
    <name evidence="1" type="ORF">FJY68_10665</name>
</gene>
<evidence type="ECO:0000313" key="2">
    <source>
        <dbReference type="Proteomes" id="UP000779900"/>
    </source>
</evidence>
<comment type="caution">
    <text evidence="1">The sequence shown here is derived from an EMBL/GenBank/DDBJ whole genome shotgun (WGS) entry which is preliminary data.</text>
</comment>
<name>A0A937XIF8_UNCW3</name>
<organism evidence="1 2">
    <name type="scientific">candidate division WOR-3 bacterium</name>
    <dbReference type="NCBI Taxonomy" id="2052148"/>
    <lineage>
        <taxon>Bacteria</taxon>
        <taxon>Bacteria division WOR-3</taxon>
    </lineage>
</organism>
<evidence type="ECO:0000313" key="1">
    <source>
        <dbReference type="EMBL" id="MBM3332288.1"/>
    </source>
</evidence>
<proteinExistence type="predicted"/>
<dbReference type="Proteomes" id="UP000779900">
    <property type="component" value="Unassembled WGS sequence"/>
</dbReference>
<protein>
    <submittedName>
        <fullName evidence="1">Uncharacterized protein</fullName>
    </submittedName>
</protein>
<reference evidence="1" key="1">
    <citation type="submission" date="2019-03" db="EMBL/GenBank/DDBJ databases">
        <title>Lake Tanganyika Metagenome-Assembled Genomes (MAGs).</title>
        <authorList>
            <person name="Tran P."/>
        </authorList>
    </citation>
    <scope>NUCLEOTIDE SEQUENCE</scope>
    <source>
        <strain evidence="1">K_DeepCast_150m_m2_040</strain>
    </source>
</reference>